<evidence type="ECO:0000313" key="2">
    <source>
        <dbReference type="EMBL" id="PKG29693.1"/>
    </source>
</evidence>
<protein>
    <submittedName>
        <fullName evidence="2">DUF1641 domain-containing protein</fullName>
    </submittedName>
</protein>
<dbReference type="RefSeq" id="WP_066192814.1">
    <property type="nucleotide sequence ID" value="NZ_JAFDQP010000010.1"/>
</dbReference>
<evidence type="ECO:0000313" key="3">
    <source>
        <dbReference type="Proteomes" id="UP000233343"/>
    </source>
</evidence>
<dbReference type="EMBL" id="PISD01000013">
    <property type="protein sequence ID" value="PKG29693.1"/>
    <property type="molecule type" value="Genomic_DNA"/>
</dbReference>
<accession>A0A2N0ZJN1</accession>
<keyword evidence="1" id="KW-0812">Transmembrane</keyword>
<keyword evidence="3" id="KW-1185">Reference proteome</keyword>
<gene>
    <name evidence="2" type="ORF">CWS20_07445</name>
</gene>
<dbReference type="AlphaFoldDB" id="A0A2N0ZJN1"/>
<dbReference type="Proteomes" id="UP000233343">
    <property type="component" value="Unassembled WGS sequence"/>
</dbReference>
<dbReference type="PANTHER" id="PTHR38433:SF1">
    <property type="entry name" value="DUF1641 DOMAIN-CONTAINING PROTEIN"/>
    <property type="match status" value="1"/>
</dbReference>
<feature type="transmembrane region" description="Helical" evidence="1">
    <location>
        <begin position="181"/>
        <end position="197"/>
    </location>
</feature>
<evidence type="ECO:0000256" key="1">
    <source>
        <dbReference type="SAM" id="Phobius"/>
    </source>
</evidence>
<proteinExistence type="predicted"/>
<name>A0A2N0ZJN1_9BACI</name>
<keyword evidence="1" id="KW-0472">Membrane</keyword>
<organism evidence="2 3">
    <name type="scientific">Cytobacillus horneckiae</name>
    <dbReference type="NCBI Taxonomy" id="549687"/>
    <lineage>
        <taxon>Bacteria</taxon>
        <taxon>Bacillati</taxon>
        <taxon>Bacillota</taxon>
        <taxon>Bacilli</taxon>
        <taxon>Bacillales</taxon>
        <taxon>Bacillaceae</taxon>
        <taxon>Cytobacillus</taxon>
    </lineage>
</organism>
<sequence length="202" mass="22845">MAKATTVIRKMEIDPEKQRKEDLRAIEDVLLDNREGITDLLKLLQRFQHKEVFHMAESMIGQSDKILERVVLSMDHPEITRSLKNMLLLFEALGKVNVDELEPMIQKLNNAVSNIAEYDKRNERASYLNLISAMKDKEVVDGLNVMVALVKGFGSSTNNAADKYGIRHPTIGIAPQKANKWLYFLGGAMAVAVPLLLRKNKE</sequence>
<dbReference type="PANTHER" id="PTHR38433">
    <property type="match status" value="1"/>
</dbReference>
<keyword evidence="1" id="KW-1133">Transmembrane helix</keyword>
<reference evidence="2 3" key="1">
    <citation type="journal article" date="2010" name="Int. J. Syst. Evol. Microbiol.">
        <title>Bacillus horneckiae sp. nov., isolated from a spacecraft-assembly clean room.</title>
        <authorList>
            <person name="Vaishampayan P."/>
            <person name="Probst A."/>
            <person name="Krishnamurthi S."/>
            <person name="Ghosh S."/>
            <person name="Osman S."/>
            <person name="McDowall A."/>
            <person name="Ruckmani A."/>
            <person name="Mayilraj S."/>
            <person name="Venkateswaran K."/>
        </authorList>
    </citation>
    <scope>NUCLEOTIDE SEQUENCE [LARGE SCALE GENOMIC DNA]</scope>
    <source>
        <strain evidence="3">1PO1SC</strain>
    </source>
</reference>
<comment type="caution">
    <text evidence="2">The sequence shown here is derived from an EMBL/GenBank/DDBJ whole genome shotgun (WGS) entry which is preliminary data.</text>
</comment>